<keyword evidence="1" id="KW-0723">Serine/threonine-protein kinase</keyword>
<evidence type="ECO:0000313" key="4">
    <source>
        <dbReference type="Proteomes" id="UP001501447"/>
    </source>
</evidence>
<dbReference type="InterPro" id="IPR050267">
    <property type="entry name" value="Anti-sigma-factor_SerPK"/>
</dbReference>
<keyword evidence="3" id="KW-0067">ATP-binding</keyword>
<dbReference type="CDD" id="cd16936">
    <property type="entry name" value="HATPase_RsbW-like"/>
    <property type="match status" value="1"/>
</dbReference>
<feature type="domain" description="Histidine kinase/HSP90-like ATPase" evidence="2">
    <location>
        <begin position="6"/>
        <end position="102"/>
    </location>
</feature>
<keyword evidence="1" id="KW-0418">Kinase</keyword>
<evidence type="ECO:0000256" key="1">
    <source>
        <dbReference type="ARBA" id="ARBA00022527"/>
    </source>
</evidence>
<dbReference type="Gene3D" id="3.30.565.10">
    <property type="entry name" value="Histidine kinase-like ATPase, C-terminal domain"/>
    <property type="match status" value="1"/>
</dbReference>
<dbReference type="EMBL" id="BAAARJ010000003">
    <property type="protein sequence ID" value="GAA2597944.1"/>
    <property type="molecule type" value="Genomic_DNA"/>
</dbReference>
<comment type="caution">
    <text evidence="3">The sequence shown here is derived from an EMBL/GenBank/DDBJ whole genome shotgun (WGS) entry which is preliminary data.</text>
</comment>
<sequence>MLFGAPQAARVAREFAREYVTFHVPDASGDHLDAVALVTCELVTNAIRYGTEPGDSVRVVIDADAARTRIEVQDPVRRRPRSRPESAERDRGRGLIIVDALCAGHWGIEDAPLGKSVWAEVKAG</sequence>
<dbReference type="Proteomes" id="UP001501447">
    <property type="component" value="Unassembled WGS sequence"/>
</dbReference>
<evidence type="ECO:0000313" key="3">
    <source>
        <dbReference type="EMBL" id="GAA2597944.1"/>
    </source>
</evidence>
<reference evidence="3 4" key="1">
    <citation type="journal article" date="2019" name="Int. J. Syst. Evol. Microbiol.">
        <title>The Global Catalogue of Microorganisms (GCM) 10K type strain sequencing project: providing services to taxonomists for standard genome sequencing and annotation.</title>
        <authorList>
            <consortium name="The Broad Institute Genomics Platform"/>
            <consortium name="The Broad Institute Genome Sequencing Center for Infectious Disease"/>
            <person name="Wu L."/>
            <person name="Ma J."/>
        </authorList>
    </citation>
    <scope>NUCLEOTIDE SEQUENCE [LARGE SCALE GENOMIC DNA]</scope>
    <source>
        <strain evidence="3 4">JCM 16373</strain>
    </source>
</reference>
<keyword evidence="1" id="KW-0808">Transferase</keyword>
<keyword evidence="3" id="KW-0547">Nucleotide-binding</keyword>
<name>A0ABN3PS52_9ACTN</name>
<dbReference type="InterPro" id="IPR036890">
    <property type="entry name" value="HATPase_C_sf"/>
</dbReference>
<proteinExistence type="predicted"/>
<evidence type="ECO:0000259" key="2">
    <source>
        <dbReference type="Pfam" id="PF13581"/>
    </source>
</evidence>
<dbReference type="GO" id="GO:0005524">
    <property type="term" value="F:ATP binding"/>
    <property type="evidence" value="ECO:0007669"/>
    <property type="project" value="UniProtKB-KW"/>
</dbReference>
<accession>A0ABN3PS52</accession>
<protein>
    <submittedName>
        <fullName evidence="3">ATP-binding protein</fullName>
    </submittedName>
</protein>
<dbReference type="PANTHER" id="PTHR35526:SF3">
    <property type="entry name" value="ANTI-SIGMA-F FACTOR RSBW"/>
    <property type="match status" value="1"/>
</dbReference>
<keyword evidence="4" id="KW-1185">Reference proteome</keyword>
<dbReference type="PANTHER" id="PTHR35526">
    <property type="entry name" value="ANTI-SIGMA-F FACTOR RSBW-RELATED"/>
    <property type="match status" value="1"/>
</dbReference>
<dbReference type="Pfam" id="PF13581">
    <property type="entry name" value="HATPase_c_2"/>
    <property type="match status" value="1"/>
</dbReference>
<organism evidence="3 4">
    <name type="scientific">Streptomyces axinellae</name>
    <dbReference type="NCBI Taxonomy" id="552788"/>
    <lineage>
        <taxon>Bacteria</taxon>
        <taxon>Bacillati</taxon>
        <taxon>Actinomycetota</taxon>
        <taxon>Actinomycetes</taxon>
        <taxon>Kitasatosporales</taxon>
        <taxon>Streptomycetaceae</taxon>
        <taxon>Streptomyces</taxon>
    </lineage>
</organism>
<dbReference type="InterPro" id="IPR003594">
    <property type="entry name" value="HATPase_dom"/>
</dbReference>
<gene>
    <name evidence="3" type="ORF">GCM10009863_09150</name>
</gene>
<dbReference type="SUPFAM" id="SSF55874">
    <property type="entry name" value="ATPase domain of HSP90 chaperone/DNA topoisomerase II/histidine kinase"/>
    <property type="match status" value="1"/>
</dbReference>